<dbReference type="Proteomes" id="UP001430356">
    <property type="component" value="Unassembled WGS sequence"/>
</dbReference>
<keyword evidence="3 5" id="KW-1133">Transmembrane helix</keyword>
<dbReference type="GO" id="GO:0016020">
    <property type="term" value="C:membrane"/>
    <property type="evidence" value="ECO:0007669"/>
    <property type="project" value="UniProtKB-SubCell"/>
</dbReference>
<dbReference type="PANTHER" id="PTHR13377">
    <property type="entry name" value="PLACENTAL PROTEIN 6"/>
    <property type="match status" value="1"/>
</dbReference>
<reference evidence="6 7" key="1">
    <citation type="journal article" date="2021" name="MBio">
        <title>A New Model Trypanosomatid, Novymonas esmeraldas: Genomic Perception of Its 'Candidatus Pandoraea novymonadis' Endosymbiont.</title>
        <authorList>
            <person name="Zakharova A."/>
            <person name="Saura A."/>
            <person name="Butenko A."/>
            <person name="Podesvova L."/>
            <person name="Warmusova S."/>
            <person name="Kostygov A.Y."/>
            <person name="Nenarokova A."/>
            <person name="Lukes J."/>
            <person name="Opperdoes F.R."/>
            <person name="Yurchenko V."/>
        </authorList>
    </citation>
    <scope>NUCLEOTIDE SEQUENCE [LARGE SCALE GENOMIC DNA]</scope>
    <source>
        <strain evidence="6 7">E262AT.01</strain>
    </source>
</reference>
<feature type="transmembrane region" description="Helical" evidence="5">
    <location>
        <begin position="197"/>
        <end position="216"/>
    </location>
</feature>
<dbReference type="InterPro" id="IPR013861">
    <property type="entry name" value="TMEM115/Pdh1/Rbl19"/>
</dbReference>
<keyword evidence="2 5" id="KW-0812">Transmembrane</keyword>
<evidence type="ECO:0000256" key="2">
    <source>
        <dbReference type="ARBA" id="ARBA00022692"/>
    </source>
</evidence>
<name>A0AAW0ENN5_9TRYP</name>
<protein>
    <recommendedName>
        <fullName evidence="8">Transmembrane protein</fullName>
    </recommendedName>
</protein>
<comment type="subcellular location">
    <subcellularLocation>
        <location evidence="1">Membrane</location>
        <topology evidence="1">Multi-pass membrane protein</topology>
    </subcellularLocation>
</comment>
<accession>A0AAW0ENN5</accession>
<keyword evidence="4 5" id="KW-0472">Membrane</keyword>
<feature type="transmembrane region" description="Helical" evidence="5">
    <location>
        <begin position="17"/>
        <end position="34"/>
    </location>
</feature>
<evidence type="ECO:0000256" key="4">
    <source>
        <dbReference type="ARBA" id="ARBA00023136"/>
    </source>
</evidence>
<gene>
    <name evidence="6" type="ORF">NESM_000363000</name>
</gene>
<dbReference type="GO" id="GO:0006890">
    <property type="term" value="P:retrograde vesicle-mediated transport, Golgi to endoplasmic reticulum"/>
    <property type="evidence" value="ECO:0007669"/>
    <property type="project" value="InterPro"/>
</dbReference>
<feature type="transmembrane region" description="Helical" evidence="5">
    <location>
        <begin position="54"/>
        <end position="79"/>
    </location>
</feature>
<evidence type="ECO:0000313" key="7">
    <source>
        <dbReference type="Proteomes" id="UP001430356"/>
    </source>
</evidence>
<evidence type="ECO:0000256" key="3">
    <source>
        <dbReference type="ARBA" id="ARBA00022989"/>
    </source>
</evidence>
<evidence type="ECO:0000256" key="5">
    <source>
        <dbReference type="SAM" id="Phobius"/>
    </source>
</evidence>
<proteinExistence type="predicted"/>
<feature type="transmembrane region" description="Helical" evidence="5">
    <location>
        <begin position="167"/>
        <end position="185"/>
    </location>
</feature>
<keyword evidence="7" id="KW-1185">Reference proteome</keyword>
<evidence type="ECO:0008006" key="8">
    <source>
        <dbReference type="Google" id="ProtNLM"/>
    </source>
</evidence>
<feature type="transmembrane region" description="Helical" evidence="5">
    <location>
        <begin position="126"/>
        <end position="146"/>
    </location>
</feature>
<dbReference type="EMBL" id="JAECZO010000037">
    <property type="protein sequence ID" value="KAK7194463.1"/>
    <property type="molecule type" value="Genomic_DNA"/>
</dbReference>
<feature type="transmembrane region" description="Helical" evidence="5">
    <location>
        <begin position="91"/>
        <end position="114"/>
    </location>
</feature>
<sequence>MPLPAPLAAAARAVQRWPVSASVLVFMYILVLLLDDGFNTCVLGTFQDFFPWRFATYAVSVTAAEPLSLAVNTATILVGTAAETAVGSAEYAVSLLVVTVATGVLVAAADMLLLDPLWLRWGPSEPHGYAGVWPVAEVILFTLCRVRGGSTAIGPRLRGRQVSLQHAPLAVVWGAVLCDVLAWMTSSSSLVDNSVQMVRGPAVPLALISFLVSWCYQYRIAGAASASTALGTFIYPAALRDGVRSVAARLRRSTRALVLRNAVAASEADGSAAAMPAPLFTRPAGGTAFASSTALETMTTTAPLPGTTAEEAERHRIIARQALARTLQQRQQQESLVTSATAAAEAGDAAVPNAV</sequence>
<evidence type="ECO:0000313" key="6">
    <source>
        <dbReference type="EMBL" id="KAK7194463.1"/>
    </source>
</evidence>
<comment type="caution">
    <text evidence="6">The sequence shown here is derived from an EMBL/GenBank/DDBJ whole genome shotgun (WGS) entry which is preliminary data.</text>
</comment>
<evidence type="ECO:0000256" key="1">
    <source>
        <dbReference type="ARBA" id="ARBA00004141"/>
    </source>
</evidence>
<organism evidence="6 7">
    <name type="scientific">Novymonas esmeraldas</name>
    <dbReference type="NCBI Taxonomy" id="1808958"/>
    <lineage>
        <taxon>Eukaryota</taxon>
        <taxon>Discoba</taxon>
        <taxon>Euglenozoa</taxon>
        <taxon>Kinetoplastea</taxon>
        <taxon>Metakinetoplastina</taxon>
        <taxon>Trypanosomatida</taxon>
        <taxon>Trypanosomatidae</taxon>
        <taxon>Novymonas</taxon>
    </lineage>
</organism>
<dbReference type="GO" id="GO:0005794">
    <property type="term" value="C:Golgi apparatus"/>
    <property type="evidence" value="ECO:0007669"/>
    <property type="project" value="TreeGrafter"/>
</dbReference>
<dbReference type="PANTHER" id="PTHR13377:SF3">
    <property type="entry name" value="TRANSMEMBRANE PROTEIN 115"/>
    <property type="match status" value="1"/>
</dbReference>
<dbReference type="AlphaFoldDB" id="A0AAW0ENN5"/>